<accession>A0A6H1ZSK9</accession>
<evidence type="ECO:0000313" key="1">
    <source>
        <dbReference type="EMBL" id="QJA50913.1"/>
    </source>
</evidence>
<sequence length="48" mass="6053">MTRFRRLKKFIREKQPRIITKDRLQGLKFRAVWHCYTCSEEHDRNRFG</sequence>
<protein>
    <submittedName>
        <fullName evidence="1">Uncharacterized protein</fullName>
    </submittedName>
</protein>
<proteinExistence type="predicted"/>
<reference evidence="1" key="1">
    <citation type="submission" date="2020-03" db="EMBL/GenBank/DDBJ databases">
        <title>The deep terrestrial virosphere.</title>
        <authorList>
            <person name="Holmfeldt K."/>
            <person name="Nilsson E."/>
            <person name="Simone D."/>
            <person name="Lopez-Fernandez M."/>
            <person name="Wu X."/>
            <person name="de Brujin I."/>
            <person name="Lundin D."/>
            <person name="Andersson A."/>
            <person name="Bertilsson S."/>
            <person name="Dopson M."/>
        </authorList>
    </citation>
    <scope>NUCLEOTIDE SEQUENCE</scope>
    <source>
        <strain evidence="1">TM448A01920</strain>
    </source>
</reference>
<organism evidence="1">
    <name type="scientific">viral metagenome</name>
    <dbReference type="NCBI Taxonomy" id="1070528"/>
    <lineage>
        <taxon>unclassified sequences</taxon>
        <taxon>metagenomes</taxon>
        <taxon>organismal metagenomes</taxon>
    </lineage>
</organism>
<gene>
    <name evidence="1" type="ORF">TM448A01920_0017</name>
</gene>
<dbReference type="AlphaFoldDB" id="A0A6H1ZSK9"/>
<dbReference type="EMBL" id="MT144224">
    <property type="protein sequence ID" value="QJA50913.1"/>
    <property type="molecule type" value="Genomic_DNA"/>
</dbReference>
<name>A0A6H1ZSK9_9ZZZZ</name>